<comment type="caution">
    <text evidence="2">The sequence shown here is derived from an EMBL/GenBank/DDBJ whole genome shotgun (WGS) entry which is preliminary data.</text>
</comment>
<proteinExistence type="predicted"/>
<organism evidence="2 3">
    <name type="scientific">Cohnella soli</name>
    <dbReference type="NCBI Taxonomy" id="425005"/>
    <lineage>
        <taxon>Bacteria</taxon>
        <taxon>Bacillati</taxon>
        <taxon>Bacillota</taxon>
        <taxon>Bacilli</taxon>
        <taxon>Bacillales</taxon>
        <taxon>Paenibacillaceae</taxon>
        <taxon>Cohnella</taxon>
    </lineage>
</organism>
<sequence>MEQKKLVRYCELKAQQKQIEDELESLRKEIISAYSADAQFELEKFTLKLVYQDKRQYDDVRLFEAVPDPELWKAVSKADSAKIGALLKANLLSDKALEGTYHIVRTPYLYVQPAVIP</sequence>
<protein>
    <submittedName>
        <fullName evidence="2">Uncharacterized protein</fullName>
    </submittedName>
</protein>
<dbReference type="RefSeq" id="WP_378139335.1">
    <property type="nucleotide sequence ID" value="NZ_JBHSMI010000067.1"/>
</dbReference>
<evidence type="ECO:0000313" key="2">
    <source>
        <dbReference type="EMBL" id="MFC5407032.1"/>
    </source>
</evidence>
<evidence type="ECO:0000256" key="1">
    <source>
        <dbReference type="SAM" id="Coils"/>
    </source>
</evidence>
<keyword evidence="3" id="KW-1185">Reference proteome</keyword>
<accession>A0ABW0I6X0</accession>
<feature type="coiled-coil region" evidence="1">
    <location>
        <begin position="9"/>
        <end position="36"/>
    </location>
</feature>
<dbReference type="EMBL" id="JBHSMI010000067">
    <property type="protein sequence ID" value="MFC5407032.1"/>
    <property type="molecule type" value="Genomic_DNA"/>
</dbReference>
<keyword evidence="1" id="KW-0175">Coiled coil</keyword>
<gene>
    <name evidence="2" type="ORF">ACFPOF_30260</name>
</gene>
<evidence type="ECO:0000313" key="3">
    <source>
        <dbReference type="Proteomes" id="UP001596113"/>
    </source>
</evidence>
<dbReference type="Proteomes" id="UP001596113">
    <property type="component" value="Unassembled WGS sequence"/>
</dbReference>
<reference evidence="3" key="1">
    <citation type="journal article" date="2019" name="Int. J. Syst. Evol. Microbiol.">
        <title>The Global Catalogue of Microorganisms (GCM) 10K type strain sequencing project: providing services to taxonomists for standard genome sequencing and annotation.</title>
        <authorList>
            <consortium name="The Broad Institute Genomics Platform"/>
            <consortium name="The Broad Institute Genome Sequencing Center for Infectious Disease"/>
            <person name="Wu L."/>
            <person name="Ma J."/>
        </authorList>
    </citation>
    <scope>NUCLEOTIDE SEQUENCE [LARGE SCALE GENOMIC DNA]</scope>
    <source>
        <strain evidence="3">CGMCC 1.18575</strain>
    </source>
</reference>
<name>A0ABW0I6X0_9BACL</name>